<gene>
    <name evidence="2" type="ORF">C5O25_05815</name>
</gene>
<dbReference type="InterPro" id="IPR006287">
    <property type="entry name" value="DJ-1"/>
</dbReference>
<dbReference type="SUPFAM" id="SSF52317">
    <property type="entry name" value="Class I glutamine amidotransferase-like"/>
    <property type="match status" value="1"/>
</dbReference>
<accession>A0A2V1IVH0</accession>
<dbReference type="RefSeq" id="WP_107035794.1">
    <property type="nucleotide sequence ID" value="NZ_CAOLHR010000003.1"/>
</dbReference>
<dbReference type="Gene3D" id="3.40.50.880">
    <property type="match status" value="1"/>
</dbReference>
<dbReference type="InterPro" id="IPR002818">
    <property type="entry name" value="DJ-1/PfpI"/>
</dbReference>
<comment type="caution">
    <text evidence="2">The sequence shown here is derived from an EMBL/GenBank/DDBJ whole genome shotgun (WGS) entry which is preliminary data.</text>
</comment>
<evidence type="ECO:0000313" key="2">
    <source>
        <dbReference type="EMBL" id="PWB07877.1"/>
    </source>
</evidence>
<evidence type="ECO:0000259" key="1">
    <source>
        <dbReference type="Pfam" id="PF01965"/>
    </source>
</evidence>
<dbReference type="Pfam" id="PF01965">
    <property type="entry name" value="DJ-1_PfpI"/>
    <property type="match status" value="1"/>
</dbReference>
<sequence>MKRSYLFLAPGFEETEALATVDVMRRAGMEVLTVAINPENSEKVCGAHGVVVVADLLPEDADFTDVEWLICPGGMPGAQNLADSRIVTEALRAHAAKGGKIAAICASPALVLAPLGILDGREATCYPGMQPESDKIVMRDAPVVALDNLITGNGPASTLAFALAIVRRSCGDAVAQQIGSGMLVYPKSMNFYF</sequence>
<organism evidence="2 3">
    <name type="scientific">Paramuribaculum intestinale</name>
    <dbReference type="NCBI Taxonomy" id="2094151"/>
    <lineage>
        <taxon>Bacteria</taxon>
        <taxon>Pseudomonadati</taxon>
        <taxon>Bacteroidota</taxon>
        <taxon>Bacteroidia</taxon>
        <taxon>Bacteroidales</taxon>
        <taxon>Muribaculaceae</taxon>
        <taxon>Paramuribaculum</taxon>
    </lineage>
</organism>
<proteinExistence type="predicted"/>
<dbReference type="NCBIfam" id="TIGR01383">
    <property type="entry name" value="not_thiJ"/>
    <property type="match status" value="1"/>
</dbReference>
<dbReference type="InterPro" id="IPR029062">
    <property type="entry name" value="Class_I_gatase-like"/>
</dbReference>
<name>A0A2V1IVH0_9BACT</name>
<dbReference type="AlphaFoldDB" id="A0A2V1IVH0"/>
<dbReference type="InterPro" id="IPR050325">
    <property type="entry name" value="Prot/Nucl_acid_deglycase"/>
</dbReference>
<evidence type="ECO:0000313" key="3">
    <source>
        <dbReference type="Proteomes" id="UP000244925"/>
    </source>
</evidence>
<feature type="domain" description="DJ-1/PfpI" evidence="1">
    <location>
        <begin position="3"/>
        <end position="167"/>
    </location>
</feature>
<dbReference type="PANTHER" id="PTHR48094">
    <property type="entry name" value="PROTEIN/NUCLEIC ACID DEGLYCASE DJ-1-RELATED"/>
    <property type="match status" value="1"/>
</dbReference>
<protein>
    <submittedName>
        <fullName evidence="2">DJ-1 family protein</fullName>
    </submittedName>
</protein>
<dbReference type="CDD" id="cd03135">
    <property type="entry name" value="GATase1_DJ-1"/>
    <property type="match status" value="1"/>
</dbReference>
<dbReference type="PANTHER" id="PTHR48094:SF12">
    <property type="entry name" value="PARKINSON DISEASE PROTEIN 7 HOMOLOG"/>
    <property type="match status" value="1"/>
</dbReference>
<dbReference type="GO" id="GO:0005737">
    <property type="term" value="C:cytoplasm"/>
    <property type="evidence" value="ECO:0007669"/>
    <property type="project" value="TreeGrafter"/>
</dbReference>
<keyword evidence="3" id="KW-1185">Reference proteome</keyword>
<dbReference type="Proteomes" id="UP000244925">
    <property type="component" value="Unassembled WGS sequence"/>
</dbReference>
<reference evidence="3" key="1">
    <citation type="submission" date="2018-02" db="EMBL/GenBank/DDBJ databases">
        <authorList>
            <person name="Clavel T."/>
            <person name="Strowig T."/>
        </authorList>
    </citation>
    <scope>NUCLEOTIDE SEQUENCE [LARGE SCALE GENOMIC DNA]</scope>
    <source>
        <strain evidence="3">DSM 100764</strain>
    </source>
</reference>
<dbReference type="GeneID" id="93424066"/>
<dbReference type="EMBL" id="PUBV01000009">
    <property type="protein sequence ID" value="PWB07877.1"/>
    <property type="molecule type" value="Genomic_DNA"/>
</dbReference>